<dbReference type="Gene3D" id="1.20.58.1030">
    <property type="match status" value="1"/>
</dbReference>
<evidence type="ECO:0000256" key="5">
    <source>
        <dbReference type="ARBA" id="ARBA00022827"/>
    </source>
</evidence>
<keyword evidence="3" id="KW-0285">Flavoprotein</keyword>
<keyword evidence="12" id="KW-1185">Reference proteome</keyword>
<dbReference type="SUPFAM" id="SSF158573">
    <property type="entry name" value="GINS helical bundle-like"/>
    <property type="match status" value="1"/>
</dbReference>
<evidence type="ECO:0000313" key="12">
    <source>
        <dbReference type="Proteomes" id="UP001211907"/>
    </source>
</evidence>
<dbReference type="InterPro" id="IPR002938">
    <property type="entry name" value="FAD-bd"/>
</dbReference>
<evidence type="ECO:0000256" key="3">
    <source>
        <dbReference type="ARBA" id="ARBA00022630"/>
    </source>
</evidence>
<proteinExistence type="inferred from homology"/>
<dbReference type="InterPro" id="IPR038749">
    <property type="entry name" value="Sld5_GINS_A"/>
</dbReference>
<name>A0AAD5XBG5_9FUNG</name>
<dbReference type="GO" id="GO:0071949">
    <property type="term" value="F:FAD binding"/>
    <property type="evidence" value="ECO:0007669"/>
    <property type="project" value="InterPro"/>
</dbReference>
<feature type="domain" description="GINS subunit" evidence="10">
    <location>
        <begin position="506"/>
        <end position="581"/>
    </location>
</feature>
<dbReference type="GO" id="GO:0006260">
    <property type="term" value="P:DNA replication"/>
    <property type="evidence" value="ECO:0007669"/>
    <property type="project" value="UniProtKB-KW"/>
</dbReference>
<evidence type="ECO:0000256" key="1">
    <source>
        <dbReference type="ARBA" id="ARBA00004123"/>
    </source>
</evidence>
<gene>
    <name evidence="11" type="ORF">HK100_006223</name>
</gene>
<dbReference type="InterPro" id="IPR021151">
    <property type="entry name" value="GINS_A"/>
</dbReference>
<dbReference type="InterPro" id="IPR050493">
    <property type="entry name" value="FAD-dep_Monooxygenase_BioMet"/>
</dbReference>
<evidence type="ECO:0000256" key="7">
    <source>
        <dbReference type="ARBA" id="ARBA00023033"/>
    </source>
</evidence>
<dbReference type="CDD" id="cd11711">
    <property type="entry name" value="GINS_A_Sld5"/>
    <property type="match status" value="1"/>
</dbReference>
<dbReference type="Gene3D" id="3.50.50.60">
    <property type="entry name" value="FAD/NAD(P)-binding domain"/>
    <property type="match status" value="1"/>
</dbReference>
<keyword evidence="7" id="KW-0503">Monooxygenase</keyword>
<protein>
    <recommendedName>
        <fullName evidence="13">FAD-binding domain-containing protein</fullName>
    </recommendedName>
</protein>
<dbReference type="PRINTS" id="PR00420">
    <property type="entry name" value="RNGMNOXGNASE"/>
</dbReference>
<dbReference type="EMBL" id="JADGJH010002895">
    <property type="protein sequence ID" value="KAJ3094217.1"/>
    <property type="molecule type" value="Genomic_DNA"/>
</dbReference>
<evidence type="ECO:0000256" key="6">
    <source>
        <dbReference type="ARBA" id="ARBA00023002"/>
    </source>
</evidence>
<dbReference type="Pfam" id="PF05916">
    <property type="entry name" value="Sld5"/>
    <property type="match status" value="1"/>
</dbReference>
<keyword evidence="5" id="KW-0274">FAD</keyword>
<keyword evidence="6" id="KW-0560">Oxidoreductase</keyword>
<feature type="domain" description="FAD-binding" evidence="9">
    <location>
        <begin position="2"/>
        <end position="366"/>
    </location>
</feature>
<comment type="caution">
    <text evidence="11">The sequence shown here is derived from an EMBL/GenBank/DDBJ whole genome shotgun (WGS) entry which is preliminary data.</text>
</comment>
<evidence type="ECO:0000259" key="9">
    <source>
        <dbReference type="Pfam" id="PF01494"/>
    </source>
</evidence>
<keyword evidence="8" id="KW-0539">Nucleus</keyword>
<dbReference type="AlphaFoldDB" id="A0AAD5XBG5"/>
<sequence>MKILIIGAGVAGPVIALALKRCGHEPIIVDKFNPTSFVSEGEGVDFGHIGGGFSLLHSSLRFLNDLDLLEETRAVAFNRSEKFSFLRMDGSVIYEWDATDRKGPENLKYTAQILRSKLHTIVMRRVAKENIRVFVNKTVDTVDLSNPNQVVAHFKDGTTIAADLLIGSDGMHSQVRRLTFGTDLKAKFDGMIGYIGVSTYDKADNWDKPVCFLTAAKIKKRLVVVRVSETEMFWEITEYGGSERENGDDWRSTASDVLPGEVSRLAELVQSWGAPQGVVNIIARSTRLTPLIIYDAPTLKSFTKGRVALIGDAAHGMPPHLGQGLTMAYEDAAVLSESLANFPNDHIRAFEIYNKLRVPQAHAMSDRTHSFGEQNFPQTTVARVFGEVSLKGMAVVFNWLNLITVLGGHYKEDVKKAIAGGKLRISQTEQFRNMFSSPSMFSQNQTPHTDNIDDGDDDVATITRAWINERSAPDILPFEGAAIARLREMLEVQGDNVDALHDQFDAESAATNDLHFVRSVYLLEMERVKFVIQSYLRARLFKIEQKTMAILKSVEYRSRLSADELAYAERFNDIVNQSYQKAFLSDSLPISMQKLDDPITVGTPDLNQAVFAKVKEDTGDLLLPK</sequence>
<reference evidence="11" key="1">
    <citation type="submission" date="2020-05" db="EMBL/GenBank/DDBJ databases">
        <title>Phylogenomic resolution of chytrid fungi.</title>
        <authorList>
            <person name="Stajich J.E."/>
            <person name="Amses K."/>
            <person name="Simmons R."/>
            <person name="Seto K."/>
            <person name="Myers J."/>
            <person name="Bonds A."/>
            <person name="Quandt C.A."/>
            <person name="Barry K."/>
            <person name="Liu P."/>
            <person name="Grigoriev I."/>
            <person name="Longcore J.E."/>
            <person name="James T.Y."/>
        </authorList>
    </citation>
    <scope>NUCLEOTIDE SEQUENCE</scope>
    <source>
        <strain evidence="11">JEL0513</strain>
    </source>
</reference>
<evidence type="ECO:0000256" key="2">
    <source>
        <dbReference type="ARBA" id="ARBA00007992"/>
    </source>
</evidence>
<dbReference type="GO" id="GO:0004497">
    <property type="term" value="F:monooxygenase activity"/>
    <property type="evidence" value="ECO:0007669"/>
    <property type="project" value="UniProtKB-KW"/>
</dbReference>
<dbReference type="InterPro" id="IPR036188">
    <property type="entry name" value="FAD/NAD-bd_sf"/>
</dbReference>
<evidence type="ECO:0000256" key="8">
    <source>
        <dbReference type="ARBA" id="ARBA00023242"/>
    </source>
</evidence>
<keyword evidence="4" id="KW-0235">DNA replication</keyword>
<evidence type="ECO:0000313" key="11">
    <source>
        <dbReference type="EMBL" id="KAJ3094217.1"/>
    </source>
</evidence>
<dbReference type="SUPFAM" id="SSF51905">
    <property type="entry name" value="FAD/NAD(P)-binding domain"/>
    <property type="match status" value="1"/>
</dbReference>
<dbReference type="PANTHER" id="PTHR13789:SF309">
    <property type="entry name" value="PUTATIVE (AFU_ORTHOLOGUE AFUA_6G14510)-RELATED"/>
    <property type="match status" value="1"/>
</dbReference>
<evidence type="ECO:0008006" key="13">
    <source>
        <dbReference type="Google" id="ProtNLM"/>
    </source>
</evidence>
<dbReference type="Pfam" id="PF01494">
    <property type="entry name" value="FAD_binding_3"/>
    <property type="match status" value="1"/>
</dbReference>
<comment type="similarity">
    <text evidence="2">Belongs to the paxM FAD-dependent monooxygenase family.</text>
</comment>
<organism evidence="11 12">
    <name type="scientific">Physocladia obscura</name>
    <dbReference type="NCBI Taxonomy" id="109957"/>
    <lineage>
        <taxon>Eukaryota</taxon>
        <taxon>Fungi</taxon>
        <taxon>Fungi incertae sedis</taxon>
        <taxon>Chytridiomycota</taxon>
        <taxon>Chytridiomycota incertae sedis</taxon>
        <taxon>Chytridiomycetes</taxon>
        <taxon>Chytridiales</taxon>
        <taxon>Chytriomycetaceae</taxon>
        <taxon>Physocladia</taxon>
    </lineage>
</organism>
<dbReference type="PANTHER" id="PTHR13789">
    <property type="entry name" value="MONOOXYGENASE"/>
    <property type="match status" value="1"/>
</dbReference>
<dbReference type="GO" id="GO:0005634">
    <property type="term" value="C:nucleus"/>
    <property type="evidence" value="ECO:0007669"/>
    <property type="project" value="UniProtKB-SubCell"/>
</dbReference>
<dbReference type="Proteomes" id="UP001211907">
    <property type="component" value="Unassembled WGS sequence"/>
</dbReference>
<accession>A0AAD5XBG5</accession>
<evidence type="ECO:0000256" key="4">
    <source>
        <dbReference type="ARBA" id="ARBA00022705"/>
    </source>
</evidence>
<evidence type="ECO:0000259" key="10">
    <source>
        <dbReference type="Pfam" id="PF05916"/>
    </source>
</evidence>
<dbReference type="InterPro" id="IPR036224">
    <property type="entry name" value="GINS_bundle-like_dom_sf"/>
</dbReference>
<comment type="subcellular location">
    <subcellularLocation>
        <location evidence="1">Nucleus</location>
    </subcellularLocation>
</comment>